<reference evidence="1" key="1">
    <citation type="submission" date="2020-11" db="EMBL/GenBank/DDBJ databases">
        <authorList>
            <consortium name="DOE Joint Genome Institute"/>
            <person name="Ahrendt S."/>
            <person name="Riley R."/>
            <person name="Andreopoulos W."/>
            <person name="Labutti K."/>
            <person name="Pangilinan J."/>
            <person name="Ruiz-Duenas F.J."/>
            <person name="Barrasa J.M."/>
            <person name="Sanchez-Garcia M."/>
            <person name="Camarero S."/>
            <person name="Miyauchi S."/>
            <person name="Serrano A."/>
            <person name="Linde D."/>
            <person name="Babiker R."/>
            <person name="Drula E."/>
            <person name="Ayuso-Fernandez I."/>
            <person name="Pacheco R."/>
            <person name="Padilla G."/>
            <person name="Ferreira P."/>
            <person name="Barriuso J."/>
            <person name="Kellner H."/>
            <person name="Castanera R."/>
            <person name="Alfaro M."/>
            <person name="Ramirez L."/>
            <person name="Pisabarro A.G."/>
            <person name="Kuo A."/>
            <person name="Tritt A."/>
            <person name="Lipzen A."/>
            <person name="He G."/>
            <person name="Yan M."/>
            <person name="Ng V."/>
            <person name="Cullen D."/>
            <person name="Martin F."/>
            <person name="Rosso M.-N."/>
            <person name="Henrissat B."/>
            <person name="Hibbett D."/>
            <person name="Martinez A.T."/>
            <person name="Grigoriev I.V."/>
        </authorList>
    </citation>
    <scope>NUCLEOTIDE SEQUENCE</scope>
    <source>
        <strain evidence="1">MF-IS2</strain>
    </source>
</reference>
<sequence>MDLYDTSESISNFIVNNYKQALSIISGTPVLKKRMEEEEIEGTHVFDTWLEEEHEYLGSLSKEPPEETLEMEYYQRLQEYYKAESEWEKVGGVYVTYRGDDPTSAHGTSAATHCCHAKERRDQALGLVFESEIWLGVEKRWAPDMDEWKRVEGLVKHHWYQCCLDDLEGLIVACMFELSKMNMSQTGYKLQCHIANALCQHSQAIWSTLDQYNSTTAEVLPDHRNLSWDEVVEYAFLADFDLLRDARQDIRKRPWSNQACRKLMHQHFKIVWAYEEIKWLDIEIK</sequence>
<organism evidence="1 2">
    <name type="scientific">Macrolepiota fuliginosa MF-IS2</name>
    <dbReference type="NCBI Taxonomy" id="1400762"/>
    <lineage>
        <taxon>Eukaryota</taxon>
        <taxon>Fungi</taxon>
        <taxon>Dikarya</taxon>
        <taxon>Basidiomycota</taxon>
        <taxon>Agaricomycotina</taxon>
        <taxon>Agaricomycetes</taxon>
        <taxon>Agaricomycetidae</taxon>
        <taxon>Agaricales</taxon>
        <taxon>Agaricineae</taxon>
        <taxon>Agaricaceae</taxon>
        <taxon>Macrolepiota</taxon>
    </lineage>
</organism>
<accession>A0A9P5WW39</accession>
<comment type="caution">
    <text evidence="1">The sequence shown here is derived from an EMBL/GenBank/DDBJ whole genome shotgun (WGS) entry which is preliminary data.</text>
</comment>
<name>A0A9P5WW39_9AGAR</name>
<keyword evidence="2" id="KW-1185">Reference proteome</keyword>
<dbReference type="Proteomes" id="UP000807342">
    <property type="component" value="Unassembled WGS sequence"/>
</dbReference>
<dbReference type="EMBL" id="MU153609">
    <property type="protein sequence ID" value="KAF9439708.1"/>
    <property type="molecule type" value="Genomic_DNA"/>
</dbReference>
<evidence type="ECO:0000313" key="1">
    <source>
        <dbReference type="EMBL" id="KAF9439708.1"/>
    </source>
</evidence>
<dbReference type="AlphaFoldDB" id="A0A9P5WW39"/>
<evidence type="ECO:0000313" key="2">
    <source>
        <dbReference type="Proteomes" id="UP000807342"/>
    </source>
</evidence>
<gene>
    <name evidence="1" type="ORF">P691DRAFT_769073</name>
</gene>
<dbReference type="OrthoDB" id="3246730at2759"/>
<proteinExistence type="predicted"/>
<protein>
    <submittedName>
        <fullName evidence="1">Uncharacterized protein</fullName>
    </submittedName>
</protein>